<dbReference type="Gene3D" id="1.10.287.470">
    <property type="entry name" value="Helix hairpin bin"/>
    <property type="match status" value="1"/>
</dbReference>
<name>A0ABY0CVC3_9DELT</name>
<organism evidence="8 9">
    <name type="scientific">Lujinxingia sediminis</name>
    <dbReference type="NCBI Taxonomy" id="2480984"/>
    <lineage>
        <taxon>Bacteria</taxon>
        <taxon>Deltaproteobacteria</taxon>
        <taxon>Bradymonadales</taxon>
        <taxon>Lujinxingiaceae</taxon>
        <taxon>Lujinxingia</taxon>
    </lineage>
</organism>
<evidence type="ECO:0000259" key="5">
    <source>
        <dbReference type="Pfam" id="PF25954"/>
    </source>
</evidence>
<comment type="caution">
    <text evidence="8">The sequence shown here is derived from an EMBL/GenBank/DDBJ whole genome shotgun (WGS) entry which is preliminary data.</text>
</comment>
<keyword evidence="2" id="KW-0813">Transport</keyword>
<dbReference type="Gene3D" id="2.40.50.100">
    <property type="match status" value="1"/>
</dbReference>
<feature type="compositionally biased region" description="Low complexity" evidence="3">
    <location>
        <begin position="21"/>
        <end position="31"/>
    </location>
</feature>
<feature type="region of interest" description="Disordered" evidence="3">
    <location>
        <begin position="98"/>
        <end position="130"/>
    </location>
</feature>
<dbReference type="EMBL" id="SADD01000003">
    <property type="protein sequence ID" value="RVU45856.1"/>
    <property type="molecule type" value="Genomic_DNA"/>
</dbReference>
<dbReference type="InterPro" id="IPR058647">
    <property type="entry name" value="BSH_CzcB-like"/>
</dbReference>
<evidence type="ECO:0000256" key="4">
    <source>
        <dbReference type="SAM" id="SignalP"/>
    </source>
</evidence>
<dbReference type="Proteomes" id="UP000282926">
    <property type="component" value="Unassembled WGS sequence"/>
</dbReference>
<protein>
    <submittedName>
        <fullName evidence="8">Efflux RND transporter periplasmic adaptor subunit</fullName>
    </submittedName>
</protein>
<evidence type="ECO:0000256" key="1">
    <source>
        <dbReference type="ARBA" id="ARBA00009477"/>
    </source>
</evidence>
<dbReference type="PANTHER" id="PTHR30097">
    <property type="entry name" value="CATION EFFLUX SYSTEM PROTEIN CUSB"/>
    <property type="match status" value="1"/>
</dbReference>
<feature type="domain" description="CzcB-like barrel-sandwich hybrid" evidence="6">
    <location>
        <begin position="231"/>
        <end position="370"/>
    </location>
</feature>
<dbReference type="Pfam" id="PF25975">
    <property type="entry name" value="CzcB_C"/>
    <property type="match status" value="1"/>
</dbReference>
<proteinExistence type="inferred from homology"/>
<evidence type="ECO:0000313" key="8">
    <source>
        <dbReference type="EMBL" id="RVU45856.1"/>
    </source>
</evidence>
<feature type="signal peptide" evidence="4">
    <location>
        <begin position="1"/>
        <end position="17"/>
    </location>
</feature>
<dbReference type="Pfam" id="PF25973">
    <property type="entry name" value="BSH_CzcB"/>
    <property type="match status" value="1"/>
</dbReference>
<feature type="compositionally biased region" description="Basic and acidic residues" evidence="3">
    <location>
        <begin position="112"/>
        <end position="123"/>
    </location>
</feature>
<accession>A0ABY0CVC3</accession>
<feature type="domain" description="CzcB-like C-terminal circularly permuted SH3-like" evidence="7">
    <location>
        <begin position="457"/>
        <end position="516"/>
    </location>
</feature>
<evidence type="ECO:0000259" key="6">
    <source>
        <dbReference type="Pfam" id="PF25973"/>
    </source>
</evidence>
<evidence type="ECO:0000256" key="3">
    <source>
        <dbReference type="SAM" id="MobiDB-lite"/>
    </source>
</evidence>
<dbReference type="SUPFAM" id="SSF111369">
    <property type="entry name" value="HlyD-like secretion proteins"/>
    <property type="match status" value="1"/>
</dbReference>
<dbReference type="Pfam" id="PF25954">
    <property type="entry name" value="Beta-barrel_RND_2"/>
    <property type="match status" value="1"/>
</dbReference>
<reference evidence="8 9" key="1">
    <citation type="submission" date="2019-01" db="EMBL/GenBank/DDBJ databases">
        <title>Lujinxingia litoralis gen. nov., sp. nov. and Lujinxingia sediminis gen. nov., sp. nov., new members in the order Bradymonadales, isolated from coastal sediment.</title>
        <authorList>
            <person name="Li C.-M."/>
        </authorList>
    </citation>
    <scope>NUCLEOTIDE SEQUENCE [LARGE SCALE GENOMIC DNA]</scope>
    <source>
        <strain evidence="8 9">SEH01</strain>
    </source>
</reference>
<sequence>MRTLILFFMLATLVVVSGCEPSKSSTSSESAENAHDSHDHGEAASHPITANANDWCGGHDIPESMCTKCNPELIETFKAAGDWCEAHGFPESACPQCNPVTPPSRSTSTNAGHDHDHDHDHGSDAQSGTHLATALPGDWCSGHNIPESKCTKCNPELAEGFQAEGDWCAEHGFPESACPYCNPVAPPTAGVVLHTADHEDLAGLITAPARAEGRGEGLSAPARFTFNADRVAEVRTLQPGIVREILVQPGERVEAGQALIKVESAQASDQQAELLAARQALRTAESHLERQQSLREQGINGQRDVELAMSEAERARARVRTAQAALRLSGSVDARGQLTLRSPIDGEVIARNVIAGSYASAEMALMTIADRSAMWAEVYVPASQSRALALGQRVRLSPEQAPEVEVTGQIAQIDSQVDPTTGNLRVRLELNPADLPLRDGQLASATIETGQPTRAMRIPREAVQRFNDHRIVFVRERQGVYQTRRVEIVASERDTLWVSGELSPDEPVITTGAFVLLTELRADDIGVGCTH</sequence>
<evidence type="ECO:0000256" key="2">
    <source>
        <dbReference type="ARBA" id="ARBA00022448"/>
    </source>
</evidence>
<feature type="region of interest" description="Disordered" evidence="3">
    <location>
        <begin position="21"/>
        <end position="46"/>
    </location>
</feature>
<dbReference type="Gene3D" id="2.40.30.170">
    <property type="match status" value="1"/>
</dbReference>
<dbReference type="InterPro" id="IPR051909">
    <property type="entry name" value="MFP_Cation_Efflux"/>
</dbReference>
<gene>
    <name evidence="8" type="ORF">EA187_08845</name>
</gene>
<dbReference type="InterPro" id="IPR058649">
    <property type="entry name" value="CzcB_C"/>
</dbReference>
<dbReference type="PROSITE" id="PS51257">
    <property type="entry name" value="PROKAR_LIPOPROTEIN"/>
    <property type="match status" value="1"/>
</dbReference>
<keyword evidence="4" id="KW-0732">Signal</keyword>
<keyword evidence="9" id="KW-1185">Reference proteome</keyword>
<feature type="chain" id="PRO_5045738318" evidence="4">
    <location>
        <begin position="18"/>
        <end position="531"/>
    </location>
</feature>
<dbReference type="RefSeq" id="WP_127780016.1">
    <property type="nucleotide sequence ID" value="NZ_SADD01000003.1"/>
</dbReference>
<dbReference type="NCBIfam" id="TIGR01730">
    <property type="entry name" value="RND_mfp"/>
    <property type="match status" value="1"/>
</dbReference>
<feature type="domain" description="CusB-like beta-barrel" evidence="5">
    <location>
        <begin position="374"/>
        <end position="449"/>
    </location>
</feature>
<dbReference type="Gene3D" id="2.40.420.20">
    <property type="match status" value="1"/>
</dbReference>
<dbReference type="InterPro" id="IPR006143">
    <property type="entry name" value="RND_pump_MFP"/>
</dbReference>
<dbReference type="PANTHER" id="PTHR30097:SF4">
    <property type="entry name" value="SLR6042 PROTEIN"/>
    <property type="match status" value="1"/>
</dbReference>
<comment type="similarity">
    <text evidence="1">Belongs to the membrane fusion protein (MFP) (TC 8.A.1) family.</text>
</comment>
<dbReference type="InterPro" id="IPR058792">
    <property type="entry name" value="Beta-barrel_RND_2"/>
</dbReference>
<evidence type="ECO:0000259" key="7">
    <source>
        <dbReference type="Pfam" id="PF25975"/>
    </source>
</evidence>
<feature type="compositionally biased region" description="Basic and acidic residues" evidence="3">
    <location>
        <begin position="32"/>
        <end position="43"/>
    </location>
</feature>
<evidence type="ECO:0000313" key="9">
    <source>
        <dbReference type="Proteomes" id="UP000282926"/>
    </source>
</evidence>